<sequence length="885" mass="97777">MARFTALASDSSDEDLGYNDSQSPAKIIPPPPRHVLTLNAAGREQTSDDTPSDAGSSKMDEDELMRSPPPRRRRDRKVLVEGPDGEYYHPHELEHTDESDAESSSRSSSDGVPPHQSRDASLMPWAQQAGVDTQRLHVMQASFFRAPEEAEALRQLDTAGPSGLGIRGLCSWSSSLEHLIHIQQKALFSLDILAADFRPLRKYARVEAASSFVSGAEGAFVDAGLAFGRSFRAGWGPGGSLVYVGRICGPYGDCKTTANTPIVTKSVFPVSHSDEEAEILSGKLLPLHLSRTPIAFDSDGVPFANPSRDLHFAAFTELFPASDHSFEALLFRLGHALFDDFDLCLHSSVDVDVKNRAYAVRRKAALSSWLEDAIAPTVGADPRRDSGIAPAAQIFELLTGHQVEQACDVAVATGNLRLAVLIAETGGDQPFRDFLDHQLELWRDQRVDVHIDADIRRIYGLLAGYLDKVEGSTNPNGEKNPDIPIAQGLDWKRVFGLHLWYASRLDAPIAQVFDAYEQSWKEGENTAIPVPHYHESTSASPLWGSPPNSRVYDALYNFIRLYADPECTLSTICDPLSYTPSPADYTLPWHIYILLSRCMRVRDFADRDELADVMDHDGDYDYPAVEGHSPSADLLASSYAHQLERLGLVQEATFVLLHIESSVGREKAVRDLLLRSAPKLDDWMTRGLAGSLKIPLAWINEAMATHHLNNGSIYEAYQLYLRGGLYNAAHELAVLELAPEVAIRDDIVLLQSLFEKIDGHPVDSWHVRGKAYLDYAAVMTKIPGLRARVQDPDIVPDASEARELDELVRNIPKLLGILPDLLCDRGNPRHCAALSEMTANLTRELDLTRPSLLSSNQLRAVITDESTKLQHLQASIADRFLSSLR</sequence>
<accession>A0ACB8QI74</accession>
<name>A0ACB8QI74_9AGAM</name>
<dbReference type="Proteomes" id="UP000814128">
    <property type="component" value="Unassembled WGS sequence"/>
</dbReference>
<reference evidence="1" key="1">
    <citation type="submission" date="2021-02" db="EMBL/GenBank/DDBJ databases">
        <authorList>
            <consortium name="DOE Joint Genome Institute"/>
            <person name="Ahrendt S."/>
            <person name="Looney B.P."/>
            <person name="Miyauchi S."/>
            <person name="Morin E."/>
            <person name="Drula E."/>
            <person name="Courty P.E."/>
            <person name="Chicoki N."/>
            <person name="Fauchery L."/>
            <person name="Kohler A."/>
            <person name="Kuo A."/>
            <person name="Labutti K."/>
            <person name="Pangilinan J."/>
            <person name="Lipzen A."/>
            <person name="Riley R."/>
            <person name="Andreopoulos W."/>
            <person name="He G."/>
            <person name="Johnson J."/>
            <person name="Barry K.W."/>
            <person name="Grigoriev I.V."/>
            <person name="Nagy L."/>
            <person name="Hibbett D."/>
            <person name="Henrissat B."/>
            <person name="Matheny P.B."/>
            <person name="Labbe J."/>
            <person name="Martin F."/>
        </authorList>
    </citation>
    <scope>NUCLEOTIDE SEQUENCE</scope>
    <source>
        <strain evidence="1">EC-137</strain>
    </source>
</reference>
<comment type="caution">
    <text evidence="1">The sequence shown here is derived from an EMBL/GenBank/DDBJ whole genome shotgun (WGS) entry which is preliminary data.</text>
</comment>
<reference evidence="1" key="2">
    <citation type="journal article" date="2022" name="New Phytol.">
        <title>Evolutionary transition to the ectomycorrhizal habit in the genomes of a hyperdiverse lineage of mushroom-forming fungi.</title>
        <authorList>
            <person name="Looney B."/>
            <person name="Miyauchi S."/>
            <person name="Morin E."/>
            <person name="Drula E."/>
            <person name="Courty P.E."/>
            <person name="Kohler A."/>
            <person name="Kuo A."/>
            <person name="LaButti K."/>
            <person name="Pangilinan J."/>
            <person name="Lipzen A."/>
            <person name="Riley R."/>
            <person name="Andreopoulos W."/>
            <person name="He G."/>
            <person name="Johnson J."/>
            <person name="Nolan M."/>
            <person name="Tritt A."/>
            <person name="Barry K.W."/>
            <person name="Grigoriev I.V."/>
            <person name="Nagy L.G."/>
            <person name="Hibbett D."/>
            <person name="Henrissat B."/>
            <person name="Matheny P.B."/>
            <person name="Labbe J."/>
            <person name="Martin F.M."/>
        </authorList>
    </citation>
    <scope>NUCLEOTIDE SEQUENCE</scope>
    <source>
        <strain evidence="1">EC-137</strain>
    </source>
</reference>
<evidence type="ECO:0000313" key="1">
    <source>
        <dbReference type="EMBL" id="KAI0031350.1"/>
    </source>
</evidence>
<protein>
    <submittedName>
        <fullName evidence="1">Nuclear protein 96-domain-containing protein</fullName>
    </submittedName>
</protein>
<keyword evidence="2" id="KW-1185">Reference proteome</keyword>
<organism evidence="1 2">
    <name type="scientific">Vararia minispora EC-137</name>
    <dbReference type="NCBI Taxonomy" id="1314806"/>
    <lineage>
        <taxon>Eukaryota</taxon>
        <taxon>Fungi</taxon>
        <taxon>Dikarya</taxon>
        <taxon>Basidiomycota</taxon>
        <taxon>Agaricomycotina</taxon>
        <taxon>Agaricomycetes</taxon>
        <taxon>Russulales</taxon>
        <taxon>Lachnocladiaceae</taxon>
        <taxon>Vararia</taxon>
    </lineage>
</organism>
<evidence type="ECO:0000313" key="2">
    <source>
        <dbReference type="Proteomes" id="UP000814128"/>
    </source>
</evidence>
<gene>
    <name evidence="1" type="ORF">K488DRAFT_79105</name>
</gene>
<proteinExistence type="predicted"/>
<dbReference type="EMBL" id="MU273583">
    <property type="protein sequence ID" value="KAI0031350.1"/>
    <property type="molecule type" value="Genomic_DNA"/>
</dbReference>